<evidence type="ECO:0000313" key="2">
    <source>
        <dbReference type="Proteomes" id="UP001055811"/>
    </source>
</evidence>
<dbReference type="EMBL" id="CM042010">
    <property type="protein sequence ID" value="KAI3781585.1"/>
    <property type="molecule type" value="Genomic_DNA"/>
</dbReference>
<organism evidence="1 2">
    <name type="scientific">Cichorium intybus</name>
    <name type="common">Chicory</name>
    <dbReference type="NCBI Taxonomy" id="13427"/>
    <lineage>
        <taxon>Eukaryota</taxon>
        <taxon>Viridiplantae</taxon>
        <taxon>Streptophyta</taxon>
        <taxon>Embryophyta</taxon>
        <taxon>Tracheophyta</taxon>
        <taxon>Spermatophyta</taxon>
        <taxon>Magnoliopsida</taxon>
        <taxon>eudicotyledons</taxon>
        <taxon>Gunneridae</taxon>
        <taxon>Pentapetalae</taxon>
        <taxon>asterids</taxon>
        <taxon>campanulids</taxon>
        <taxon>Asterales</taxon>
        <taxon>Asteraceae</taxon>
        <taxon>Cichorioideae</taxon>
        <taxon>Cichorieae</taxon>
        <taxon>Cichoriinae</taxon>
        <taxon>Cichorium</taxon>
    </lineage>
</organism>
<comment type="caution">
    <text evidence="1">The sequence shown here is derived from an EMBL/GenBank/DDBJ whole genome shotgun (WGS) entry which is preliminary data.</text>
</comment>
<proteinExistence type="predicted"/>
<gene>
    <name evidence="1" type="ORF">L2E82_11603</name>
</gene>
<accession>A0ACB9GEU4</accession>
<dbReference type="Proteomes" id="UP001055811">
    <property type="component" value="Linkage Group LG02"/>
</dbReference>
<protein>
    <submittedName>
        <fullName evidence="1">Uncharacterized protein</fullName>
    </submittedName>
</protein>
<sequence>MGWIKEKLEKALELQAGSKLQRFIRIGTWGRQDGDPQEYWSFQLKQHTYLSKITIGHGATIYSLTFSSKSKGLLHTSKLVGGWASGHIVSEVTSEASRFLHSARKVSGWVNGWGSAHKVSEVVLDDDEQIIGINGTIGSRDGKKTISSLSFLTNKRSHGSFGKTLESRFSLAWEGGSLVGFYGLAGNYVDSIGVFVNAYKEFIRVGTWGKTKAVGPQNLWSFLLERNHHLKKISINHGDLIYSLMFTTEHRGLLQNSRMAGGWKLAETTTEVRFDWDEEIHAINGTVGISRGDDPGCVVITSISFLTNKRTHGPFGNERGKPFTVSWDDCSFVGFYGAAGWYIDNIGVYLKATA</sequence>
<reference evidence="1 2" key="2">
    <citation type="journal article" date="2022" name="Mol. Ecol. Resour.">
        <title>The genomes of chicory, endive, great burdock and yacon provide insights into Asteraceae paleo-polyploidization history and plant inulin production.</title>
        <authorList>
            <person name="Fan W."/>
            <person name="Wang S."/>
            <person name="Wang H."/>
            <person name="Wang A."/>
            <person name="Jiang F."/>
            <person name="Liu H."/>
            <person name="Zhao H."/>
            <person name="Xu D."/>
            <person name="Zhang Y."/>
        </authorList>
    </citation>
    <scope>NUCLEOTIDE SEQUENCE [LARGE SCALE GENOMIC DNA]</scope>
    <source>
        <strain evidence="2">cv. Punajuju</strain>
        <tissue evidence="1">Leaves</tissue>
    </source>
</reference>
<reference evidence="2" key="1">
    <citation type="journal article" date="2022" name="Mol. Ecol. Resour.">
        <title>The genomes of chicory, endive, great burdock and yacon provide insights into Asteraceae palaeo-polyploidization history and plant inulin production.</title>
        <authorList>
            <person name="Fan W."/>
            <person name="Wang S."/>
            <person name="Wang H."/>
            <person name="Wang A."/>
            <person name="Jiang F."/>
            <person name="Liu H."/>
            <person name="Zhao H."/>
            <person name="Xu D."/>
            <person name="Zhang Y."/>
        </authorList>
    </citation>
    <scope>NUCLEOTIDE SEQUENCE [LARGE SCALE GENOMIC DNA]</scope>
    <source>
        <strain evidence="2">cv. Punajuju</strain>
    </source>
</reference>
<name>A0ACB9GEU4_CICIN</name>
<keyword evidence="2" id="KW-1185">Reference proteome</keyword>
<evidence type="ECO:0000313" key="1">
    <source>
        <dbReference type="EMBL" id="KAI3781585.1"/>
    </source>
</evidence>